<keyword evidence="1" id="KW-0175">Coiled coil</keyword>
<accession>A0A2P6FD34</accession>
<sequence>MKKILSLVSVLIISETSMPTFITVSKYEKQNNGTNTKNYTINGNDERIKTDEEDNFSYFELLLKPETFENLAHIYYSNKNDKRLFSNAFLEFAKKNITGIYGNSPDYALGEAIWDHWNEIIEVYKNSSKDKRIKINYRLYTSVISMNIDHFNASIAPNDTILYPNSYVKKLNDDFKSDLIKWEKVGLGIIEDNNNNYIFDRIKVQYPNLNINDIEIIKKEELLSFSEGFLLKLKIKDNSKIYSIGNIKNDFIFNTKVNLKKINDILVNDPKVQLWLYNLKDWKKRIKREIIEDVHKLSESQKNIWRDNVAEQMKSYIRDWGYILNLIEIDLKIEKLNNSINNLKKDIDNLKREINRINKKIDSILNPSDKYYSTTMEWQGFFGQILCRVKIFIFNWC</sequence>
<reference evidence="2 3" key="1">
    <citation type="journal article" date="2015" name="MBio">
        <title>Genome sequence of the Drosophila melanogaster male-killing Spiroplasma strain MSRO endosymbiont.</title>
        <authorList>
            <person name="Paredes J.C."/>
            <person name="Herren J.K."/>
            <person name="Schupfer F."/>
            <person name="Marin R."/>
            <person name="Claverol S."/>
            <person name="Kuo C.H."/>
            <person name="Lemaitre B."/>
            <person name="Beven L."/>
        </authorList>
    </citation>
    <scope>NUCLEOTIDE SEQUENCE [LARGE SCALE GENOMIC DNA]</scope>
    <source>
        <strain evidence="2 3">MSRO</strain>
    </source>
</reference>
<dbReference type="RefSeq" id="WP_040093509.1">
    <property type="nucleotide sequence ID" value="NZ_CM020866.1"/>
</dbReference>
<evidence type="ECO:0000313" key="3">
    <source>
        <dbReference type="Proteomes" id="UP000031565"/>
    </source>
</evidence>
<evidence type="ECO:0000313" key="2">
    <source>
        <dbReference type="EMBL" id="PQM31367.1"/>
    </source>
</evidence>
<dbReference type="Proteomes" id="UP000031565">
    <property type="component" value="Unassembled WGS sequence"/>
</dbReference>
<comment type="caution">
    <text evidence="2">The sequence shown here is derived from an EMBL/GenBank/DDBJ whole genome shotgun (WGS) entry which is preliminary data.</text>
</comment>
<keyword evidence="3" id="KW-1185">Reference proteome</keyword>
<dbReference type="EMBL" id="JTLV02000001">
    <property type="protein sequence ID" value="PQM31367.1"/>
    <property type="molecule type" value="Genomic_DNA"/>
</dbReference>
<name>A0A2P6FD34_9MOLU</name>
<protein>
    <submittedName>
        <fullName evidence="2">Uncharacterized protein</fullName>
    </submittedName>
</protein>
<gene>
    <name evidence="2" type="ORF">SMSRO_SF011900</name>
</gene>
<dbReference type="AlphaFoldDB" id="A0A2P6FD34"/>
<proteinExistence type="predicted"/>
<evidence type="ECO:0000256" key="1">
    <source>
        <dbReference type="SAM" id="Coils"/>
    </source>
</evidence>
<organism evidence="2 3">
    <name type="scientific">Spiroplasma poulsonii</name>
    <dbReference type="NCBI Taxonomy" id="2138"/>
    <lineage>
        <taxon>Bacteria</taxon>
        <taxon>Bacillati</taxon>
        <taxon>Mycoplasmatota</taxon>
        <taxon>Mollicutes</taxon>
        <taxon>Entomoplasmatales</taxon>
        <taxon>Spiroplasmataceae</taxon>
        <taxon>Spiroplasma</taxon>
    </lineage>
</organism>
<dbReference type="OrthoDB" id="9888031at2"/>
<feature type="coiled-coil region" evidence="1">
    <location>
        <begin position="326"/>
        <end position="360"/>
    </location>
</feature>